<keyword evidence="3" id="KW-1185">Reference proteome</keyword>
<name>A0A8B8C5T1_CRAVI</name>
<accession>A0A8B8C5T1</accession>
<dbReference type="SUPFAM" id="SSF49842">
    <property type="entry name" value="TNF-like"/>
    <property type="match status" value="1"/>
</dbReference>
<gene>
    <name evidence="4" type="primary">LOC111115877</name>
</gene>
<dbReference type="KEGG" id="cvn:111115877"/>
<dbReference type="InterPro" id="IPR008983">
    <property type="entry name" value="Tumour_necrosis_fac-like_dom"/>
</dbReference>
<dbReference type="GeneID" id="111115877"/>
<evidence type="ECO:0000256" key="1">
    <source>
        <dbReference type="SAM" id="Coils"/>
    </source>
</evidence>
<protein>
    <submittedName>
        <fullName evidence="4">Uncharacterized protein LOC111115877</fullName>
    </submittedName>
</protein>
<dbReference type="SMART" id="SM00110">
    <property type="entry name" value="C1Q"/>
    <property type="match status" value="1"/>
</dbReference>
<sequence length="228" mass="25527">MLTSITTLCLVSVHMMVEYRVESFQLNGHANASESHPDHDYYNSKIDYLERALQNLETSVQQKETHMDTLLRQVLLTLNKIDAKTSGLQKMSFEIQHLKALTKNDMTFGFTTKLSGSYNSTSSIIRGYDILYNGGNAYNGTVFMCPSPGLYFFHVSLIAINYSTRIWIYKNSQQLTLAFSGIQETGGNGAPMSAAVWFGFGDQVYLRPFDSSSLFVDSNSVFTGVKVN</sequence>
<evidence type="ECO:0000313" key="3">
    <source>
        <dbReference type="Proteomes" id="UP000694844"/>
    </source>
</evidence>
<feature type="domain" description="C1q" evidence="2">
    <location>
        <begin position="101"/>
        <end position="228"/>
    </location>
</feature>
<dbReference type="InterPro" id="IPR001073">
    <property type="entry name" value="C1q_dom"/>
</dbReference>
<dbReference type="RefSeq" id="XP_022310474.1">
    <property type="nucleotide sequence ID" value="XM_022454766.1"/>
</dbReference>
<dbReference type="Gene3D" id="2.60.120.40">
    <property type="match status" value="1"/>
</dbReference>
<proteinExistence type="predicted"/>
<reference evidence="4" key="1">
    <citation type="submission" date="2025-08" db="UniProtKB">
        <authorList>
            <consortium name="RefSeq"/>
        </authorList>
    </citation>
    <scope>IDENTIFICATION</scope>
    <source>
        <tissue evidence="4">Whole sample</tissue>
    </source>
</reference>
<dbReference type="Proteomes" id="UP000694844">
    <property type="component" value="Chromosome 9"/>
</dbReference>
<evidence type="ECO:0000259" key="2">
    <source>
        <dbReference type="SMART" id="SM00110"/>
    </source>
</evidence>
<feature type="coiled-coil region" evidence="1">
    <location>
        <begin position="46"/>
        <end position="73"/>
    </location>
</feature>
<evidence type="ECO:0000313" key="4">
    <source>
        <dbReference type="RefSeq" id="XP_022310474.1"/>
    </source>
</evidence>
<keyword evidence="1" id="KW-0175">Coiled coil</keyword>
<organism evidence="3 4">
    <name type="scientific">Crassostrea virginica</name>
    <name type="common">Eastern oyster</name>
    <dbReference type="NCBI Taxonomy" id="6565"/>
    <lineage>
        <taxon>Eukaryota</taxon>
        <taxon>Metazoa</taxon>
        <taxon>Spiralia</taxon>
        <taxon>Lophotrochozoa</taxon>
        <taxon>Mollusca</taxon>
        <taxon>Bivalvia</taxon>
        <taxon>Autobranchia</taxon>
        <taxon>Pteriomorphia</taxon>
        <taxon>Ostreida</taxon>
        <taxon>Ostreoidea</taxon>
        <taxon>Ostreidae</taxon>
        <taxon>Crassostrea</taxon>
    </lineage>
</organism>
<dbReference type="Pfam" id="PF00386">
    <property type="entry name" value="C1q"/>
    <property type="match status" value="1"/>
</dbReference>
<dbReference type="AlphaFoldDB" id="A0A8B8C5T1"/>